<keyword evidence="1 2" id="KW-0238">DNA-binding</keyword>
<protein>
    <submittedName>
        <fullName evidence="4">Transcriptional regulator, TetR family</fullName>
    </submittedName>
</protein>
<dbReference type="PROSITE" id="PS50977">
    <property type="entry name" value="HTH_TETR_2"/>
    <property type="match status" value="1"/>
</dbReference>
<dbReference type="Proteomes" id="UP000006001">
    <property type="component" value="Unassembled WGS sequence"/>
</dbReference>
<dbReference type="Pfam" id="PF00440">
    <property type="entry name" value="TetR_N"/>
    <property type="match status" value="1"/>
</dbReference>
<reference evidence="4" key="1">
    <citation type="submission" date="2009-10" db="EMBL/GenBank/DDBJ databases">
        <authorList>
            <person name="Weinstock G."/>
            <person name="Sodergren E."/>
            <person name="Clifton S."/>
            <person name="Fulton L."/>
            <person name="Fulton B."/>
            <person name="Courtney L."/>
            <person name="Fronick C."/>
            <person name="Harrison M."/>
            <person name="Strong C."/>
            <person name="Farmer C."/>
            <person name="Delahaunty K."/>
            <person name="Markovic C."/>
            <person name="Hall O."/>
            <person name="Minx P."/>
            <person name="Tomlinson C."/>
            <person name="Mitreva M."/>
            <person name="Nelson J."/>
            <person name="Hou S."/>
            <person name="Wollam A."/>
            <person name="Pepin K.H."/>
            <person name="Johnson M."/>
            <person name="Bhonagiri V."/>
            <person name="Nash W.E."/>
            <person name="Warren W."/>
            <person name="Chinwalla A."/>
            <person name="Mardis E.R."/>
            <person name="Wilson R.K."/>
        </authorList>
    </citation>
    <scope>NUCLEOTIDE SEQUENCE [LARGE SCALE GENOMIC DNA]</scope>
    <source>
        <strain evidence="4">ATCC 700122</strain>
    </source>
</reference>
<dbReference type="GeneID" id="85006775"/>
<feature type="domain" description="HTH tetR-type" evidence="3">
    <location>
        <begin position="9"/>
        <end position="69"/>
    </location>
</feature>
<dbReference type="STRING" id="649764.HMPREF0762_00094"/>
<dbReference type="OrthoDB" id="329481at2"/>
<comment type="caution">
    <text evidence="4">The sequence shown here is derived from an EMBL/GenBank/DDBJ whole genome shotgun (WGS) entry which is preliminary data.</text>
</comment>
<evidence type="ECO:0000313" key="5">
    <source>
        <dbReference type="Proteomes" id="UP000006001"/>
    </source>
</evidence>
<proteinExistence type="predicted"/>
<organism evidence="4 5">
    <name type="scientific">Slackia exigua (strain ATCC 700122 / DSM 15923 / CIP 105133 / JCM 11022 / KCTC 5966 / S-7)</name>
    <dbReference type="NCBI Taxonomy" id="649764"/>
    <lineage>
        <taxon>Bacteria</taxon>
        <taxon>Bacillati</taxon>
        <taxon>Actinomycetota</taxon>
        <taxon>Coriobacteriia</taxon>
        <taxon>Eggerthellales</taxon>
        <taxon>Eggerthellaceae</taxon>
        <taxon>Slackia</taxon>
    </lineage>
</organism>
<evidence type="ECO:0000313" key="4">
    <source>
        <dbReference type="EMBL" id="EEZ62007.1"/>
    </source>
</evidence>
<name>D0WE69_SLAES</name>
<gene>
    <name evidence="4" type="ORF">HMPREF0762_00094</name>
</gene>
<dbReference type="AlphaFoldDB" id="D0WE69"/>
<dbReference type="Gene3D" id="1.10.10.60">
    <property type="entry name" value="Homeodomain-like"/>
    <property type="match status" value="1"/>
</dbReference>
<dbReference type="Gene3D" id="1.10.357.10">
    <property type="entry name" value="Tetracycline Repressor, domain 2"/>
    <property type="match status" value="1"/>
</dbReference>
<dbReference type="SUPFAM" id="SSF48498">
    <property type="entry name" value="Tetracyclin repressor-like, C-terminal domain"/>
    <property type="match status" value="1"/>
</dbReference>
<dbReference type="RefSeq" id="WP_006361342.1">
    <property type="nucleotide sequence ID" value="NZ_GG700630.1"/>
</dbReference>
<dbReference type="InterPro" id="IPR001647">
    <property type="entry name" value="HTH_TetR"/>
</dbReference>
<dbReference type="GO" id="GO:0003677">
    <property type="term" value="F:DNA binding"/>
    <property type="evidence" value="ECO:0007669"/>
    <property type="project" value="UniProtKB-UniRule"/>
</dbReference>
<dbReference type="EMBL" id="ACUX02000004">
    <property type="protein sequence ID" value="EEZ62007.1"/>
    <property type="molecule type" value="Genomic_DNA"/>
</dbReference>
<sequence length="216" mass="25325">MKKPGSPPSFSREQIGRCAFDLINEIGIENFSMRELAQKIGISPMGIYTYFPSKRTLLCTVFSMLLNKIDNHPIPEEYWEDTVRREFRSMHQTFKTHPNIRRMTLVESIPWPDHFARHTYQLHMDQGVPEEIFTRLFWVFSSYFTGFIDNEMYLSLGRRITDGDADAPWNREKIHAYTDETFEEGINLLINMAKKKAGGACDWRTPLDASTWSWTL</sequence>
<evidence type="ECO:0000259" key="3">
    <source>
        <dbReference type="PROSITE" id="PS50977"/>
    </source>
</evidence>
<dbReference type="HOGENOM" id="CLU_069543_3_1_11"/>
<dbReference type="InterPro" id="IPR036271">
    <property type="entry name" value="Tet_transcr_reg_TetR-rel_C_sf"/>
</dbReference>
<dbReference type="eggNOG" id="COG1309">
    <property type="taxonomic scope" value="Bacteria"/>
</dbReference>
<evidence type="ECO:0000256" key="1">
    <source>
        <dbReference type="ARBA" id="ARBA00023125"/>
    </source>
</evidence>
<dbReference type="SUPFAM" id="SSF46689">
    <property type="entry name" value="Homeodomain-like"/>
    <property type="match status" value="1"/>
</dbReference>
<dbReference type="InterPro" id="IPR009057">
    <property type="entry name" value="Homeodomain-like_sf"/>
</dbReference>
<evidence type="ECO:0000256" key="2">
    <source>
        <dbReference type="PROSITE-ProRule" id="PRU00335"/>
    </source>
</evidence>
<feature type="DNA-binding region" description="H-T-H motif" evidence="2">
    <location>
        <begin position="32"/>
        <end position="51"/>
    </location>
</feature>
<keyword evidence="5" id="KW-1185">Reference proteome</keyword>
<accession>D0WE69</accession>